<dbReference type="PANTHER" id="PTHR48228:SF5">
    <property type="entry name" value="ALPHA-METHYLACYL-COA RACEMASE"/>
    <property type="match status" value="1"/>
</dbReference>
<evidence type="ECO:0000313" key="1">
    <source>
        <dbReference type="EMBL" id="UZF47995.1"/>
    </source>
</evidence>
<dbReference type="AlphaFoldDB" id="A0AA46X1J2"/>
<sequence>MNAVSPASTAPLHGLTVIDLSLTTPGAYASVFLADAGADVIMVEPPAGNPMRKETGWPALARGKKSVTLDLQTDTGLTALHDLLRSADVLITTSRPAALERLGLTPDDLADLNPRLVSASITGWGTTGPWANDKGYEALVLARMGVFHGKAQMSERPGPSFTPTPWAAWGAAHTAVQGVLSALYERESSGVGQHVEADLLRGAASMDTYNWFFELVCARWPDAYQAMYAFDDQGRPAAPLIYPLLVAQTKDGHWLQFAQTEPRLFFAMMTEFGLAHVFADPYWQGLPIFEDVERRVELRDIMLEKVRERTLAEWQHVFDTNPDVSAEIFNDPVAALDHPQLQHDGRVVTVDDPDLGPVRQPSTLVHVDGKPLTELRPAPRLGADTEQVLAGIASGSNASSTTDAPTGALPLAGVTILELGSMFAAPYGATLLTDLGARVLKVEPLAGDSMRGLVAFPEAGGAKVLQGKESVALDINTPEGLAIVHELAKKSDIVLQSYRAGAAERIGVDAATLKALNPDLVYLNAPGYGTGGPYGGRPAYAPSVGAASGLSMSDLGGLDLHGENLEEIKRIALRRHTAGANPSVQADGVAALGVASSMLLGLLARKRGYPMGDMTATMLSSATHALMDRNIDYANRPEPPVSDPDLYGLGALYRLYEASDGWIFLAAPQDSEWNTLVEALKPYIDLKQEKFSTPDLRRTHATDLAESLDAVLRTRSKFEWEKDLGAQDIGCVAVTERTPESHLQGDEYFEAGYTVLADSPIFDEHRRLAPLTRFSRSKVKADAGCTIGEHTDSILAEIGFDSERIAELREKGIVG</sequence>
<organism evidence="1 2">
    <name type="scientific">Rhodococcus rhodochrous</name>
    <dbReference type="NCBI Taxonomy" id="1829"/>
    <lineage>
        <taxon>Bacteria</taxon>
        <taxon>Bacillati</taxon>
        <taxon>Actinomycetota</taxon>
        <taxon>Actinomycetes</taxon>
        <taxon>Mycobacteriales</taxon>
        <taxon>Nocardiaceae</taxon>
        <taxon>Rhodococcus</taxon>
    </lineage>
</organism>
<name>A0AA46X1J2_RHORH</name>
<protein>
    <submittedName>
        <fullName evidence="1">CoA transferase</fullName>
    </submittedName>
</protein>
<dbReference type="RefSeq" id="WP_229580855.1">
    <property type="nucleotide sequence ID" value="NZ_CP083975.1"/>
</dbReference>
<keyword evidence="1" id="KW-0614">Plasmid</keyword>
<dbReference type="Gene3D" id="3.40.50.10540">
    <property type="entry name" value="Crotonobetainyl-coa:carnitine coa-transferase, domain 1"/>
    <property type="match status" value="2"/>
</dbReference>
<gene>
    <name evidence="1" type="ORF">KUM34_026675</name>
</gene>
<dbReference type="InterPro" id="IPR044855">
    <property type="entry name" value="CoA-Trfase_III_dom3_sf"/>
</dbReference>
<geneLocation type="plasmid" evidence="1 2">
    <name>pGD02.2.1</name>
</geneLocation>
<dbReference type="InterPro" id="IPR050509">
    <property type="entry name" value="CoA-transferase_III"/>
</dbReference>
<dbReference type="InterPro" id="IPR003673">
    <property type="entry name" value="CoA-Trfase_fam_III"/>
</dbReference>
<dbReference type="SUPFAM" id="SSF89796">
    <property type="entry name" value="CoA-transferase family III (CaiB/BaiF)"/>
    <property type="match status" value="2"/>
</dbReference>
<reference evidence="1 2" key="1">
    <citation type="journal article" date="2021" name="Front. Microbiol.">
        <title>Bacterial Transformation of Aromatic Monomers in Softwood Black Liquor.</title>
        <authorList>
            <person name="Navas L.E."/>
            <person name="Dexter G."/>
            <person name="Liu J."/>
            <person name="Levy-Booth D."/>
            <person name="Cho M."/>
            <person name="Jang S.K."/>
            <person name="Mansfield S.D."/>
            <person name="Renneckar S."/>
            <person name="Mohn W.W."/>
            <person name="Eltis L.D."/>
        </authorList>
    </citation>
    <scope>NUCLEOTIDE SEQUENCE [LARGE SCALE GENOMIC DNA]</scope>
    <source>
        <strain evidence="1 2">GD02</strain>
    </source>
</reference>
<dbReference type="InterPro" id="IPR023606">
    <property type="entry name" value="CoA-Trfase_III_dom_1_sf"/>
</dbReference>
<accession>A0AA46X1J2</accession>
<dbReference type="EMBL" id="CP083975">
    <property type="protein sequence ID" value="UZF47995.1"/>
    <property type="molecule type" value="Genomic_DNA"/>
</dbReference>
<dbReference type="GO" id="GO:0016740">
    <property type="term" value="F:transferase activity"/>
    <property type="evidence" value="ECO:0007669"/>
    <property type="project" value="UniProtKB-KW"/>
</dbReference>
<evidence type="ECO:0000313" key="2">
    <source>
        <dbReference type="Proteomes" id="UP001162740"/>
    </source>
</evidence>
<proteinExistence type="predicted"/>
<dbReference type="Gene3D" id="3.30.1540.10">
    <property type="entry name" value="formyl-coa transferase, domain 3"/>
    <property type="match status" value="2"/>
</dbReference>
<dbReference type="Proteomes" id="UP001162740">
    <property type="component" value="Plasmid pGD02.2.1"/>
</dbReference>
<dbReference type="PANTHER" id="PTHR48228">
    <property type="entry name" value="SUCCINYL-COA--D-CITRAMALATE COA-TRANSFERASE"/>
    <property type="match status" value="1"/>
</dbReference>
<keyword evidence="1" id="KW-0808">Transferase</keyword>
<dbReference type="Pfam" id="PF02515">
    <property type="entry name" value="CoA_transf_3"/>
    <property type="match status" value="2"/>
</dbReference>